<dbReference type="PANTHER" id="PTHR38674">
    <property type="entry name" value="ALKANE 1-MONOOXYGENASE 1"/>
    <property type="match status" value="1"/>
</dbReference>
<evidence type="ECO:0000256" key="2">
    <source>
        <dbReference type="ARBA" id="ARBA00010823"/>
    </source>
</evidence>
<reference evidence="14 15" key="1">
    <citation type="submission" date="2018-03" db="EMBL/GenBank/DDBJ databases">
        <title>Genomic Encyclopedia of Archaeal and Bacterial Type Strains, Phase II (KMG-II): from individual species to whole genera.</title>
        <authorList>
            <person name="Goeker M."/>
        </authorList>
    </citation>
    <scope>NUCLEOTIDE SEQUENCE [LARGE SCALE GENOMIC DNA]</scope>
    <source>
        <strain evidence="14 15">DSM 28229</strain>
    </source>
</reference>
<sequence>MLRPLRYSIIFSLPLAVFLAFYLKGLWTFFPLVYSFGIIPFLELFIPPSTGNKSDEEYKSLLSNKSYDLVLYMAAFVHIGFLFYFLWIIQSPMQTWELIGCIISMGILCGTMGINLAHELGHRKTKGEQRLGQALLLTSLYMHFYIEHNRGHHRYVSTPQDPATSRLGEPLYAFWFRSMYKGYLSAWHLEKERLAKKKSSPFNLSNEFLQFQVVQIGLLVAVFVYGGWLSLAAFFSAAVIGILLLETVNYIEHYGLIRHKKKEHYERVQPWHSWNSDHVIGRTLLFELSRHSDHHYMASRKYQILRHFDDSPQMPTGYPGMMLLSAIPPLWFGVMNPRVEKYNAFGKKKFEEKINAKA</sequence>
<evidence type="ECO:0000256" key="4">
    <source>
        <dbReference type="ARBA" id="ARBA00022519"/>
    </source>
</evidence>
<feature type="transmembrane region" description="Helical" evidence="12">
    <location>
        <begin position="29"/>
        <end position="48"/>
    </location>
</feature>
<keyword evidence="8" id="KW-0560">Oxidoreductase</keyword>
<evidence type="ECO:0000256" key="12">
    <source>
        <dbReference type="SAM" id="Phobius"/>
    </source>
</evidence>
<comment type="caution">
    <text evidence="14">The sequence shown here is derived from an EMBL/GenBank/DDBJ whole genome shotgun (WGS) entry which is preliminary data.</text>
</comment>
<dbReference type="InterPro" id="IPR033885">
    <property type="entry name" value="AlkB/XylM"/>
</dbReference>
<keyword evidence="5 12" id="KW-0812">Transmembrane</keyword>
<comment type="similarity">
    <text evidence="2">Belongs to the fatty acid desaturase type 1 family. AlkB subfamily.</text>
</comment>
<gene>
    <name evidence="14" type="ORF">BC781_109168</name>
</gene>
<keyword evidence="10 14" id="KW-0503">Monooxygenase</keyword>
<keyword evidence="6" id="KW-0479">Metal-binding</keyword>
<keyword evidence="15" id="KW-1185">Reference proteome</keyword>
<dbReference type="GO" id="GO:0006629">
    <property type="term" value="P:lipid metabolic process"/>
    <property type="evidence" value="ECO:0007669"/>
    <property type="project" value="InterPro"/>
</dbReference>
<evidence type="ECO:0000256" key="7">
    <source>
        <dbReference type="ARBA" id="ARBA00022989"/>
    </source>
</evidence>
<dbReference type="InterPro" id="IPR005804">
    <property type="entry name" value="FA_desaturase_dom"/>
</dbReference>
<organism evidence="14 15">
    <name type="scientific">Sediminitomix flava</name>
    <dbReference type="NCBI Taxonomy" id="379075"/>
    <lineage>
        <taxon>Bacteria</taxon>
        <taxon>Pseudomonadati</taxon>
        <taxon>Bacteroidota</taxon>
        <taxon>Cytophagia</taxon>
        <taxon>Cytophagales</taxon>
        <taxon>Flammeovirgaceae</taxon>
        <taxon>Sediminitomix</taxon>
    </lineage>
</organism>
<keyword evidence="4" id="KW-0997">Cell inner membrane</keyword>
<dbReference type="RefSeq" id="WP_109622608.1">
    <property type="nucleotide sequence ID" value="NZ_QGDO01000009.1"/>
</dbReference>
<dbReference type="OrthoDB" id="4759734at2"/>
<dbReference type="PANTHER" id="PTHR38674:SF1">
    <property type="entry name" value="ALKANE 1-MONOOXYGENASE 1"/>
    <property type="match status" value="1"/>
</dbReference>
<evidence type="ECO:0000256" key="9">
    <source>
        <dbReference type="ARBA" id="ARBA00023004"/>
    </source>
</evidence>
<feature type="transmembrane region" description="Helical" evidence="12">
    <location>
        <begin position="7"/>
        <end position="23"/>
    </location>
</feature>
<evidence type="ECO:0000256" key="6">
    <source>
        <dbReference type="ARBA" id="ARBA00022723"/>
    </source>
</evidence>
<evidence type="ECO:0000313" key="15">
    <source>
        <dbReference type="Proteomes" id="UP000245535"/>
    </source>
</evidence>
<name>A0A315ZNU4_SEDFL</name>
<keyword evidence="3" id="KW-1003">Cell membrane</keyword>
<evidence type="ECO:0000256" key="1">
    <source>
        <dbReference type="ARBA" id="ARBA00004429"/>
    </source>
</evidence>
<keyword evidence="7 12" id="KW-1133">Transmembrane helix</keyword>
<dbReference type="AlphaFoldDB" id="A0A315ZNU4"/>
<evidence type="ECO:0000256" key="3">
    <source>
        <dbReference type="ARBA" id="ARBA00022475"/>
    </source>
</evidence>
<evidence type="ECO:0000256" key="5">
    <source>
        <dbReference type="ARBA" id="ARBA00022692"/>
    </source>
</evidence>
<dbReference type="GO" id="GO:0004497">
    <property type="term" value="F:monooxygenase activity"/>
    <property type="evidence" value="ECO:0007669"/>
    <property type="project" value="UniProtKB-KW"/>
</dbReference>
<dbReference type="GO" id="GO:0005886">
    <property type="term" value="C:plasma membrane"/>
    <property type="evidence" value="ECO:0007669"/>
    <property type="project" value="UniProtKB-SubCell"/>
</dbReference>
<evidence type="ECO:0000259" key="13">
    <source>
        <dbReference type="Pfam" id="PF00487"/>
    </source>
</evidence>
<dbReference type="EMBL" id="QGDO01000009">
    <property type="protein sequence ID" value="PWJ36149.1"/>
    <property type="molecule type" value="Genomic_DNA"/>
</dbReference>
<evidence type="ECO:0000256" key="10">
    <source>
        <dbReference type="ARBA" id="ARBA00023033"/>
    </source>
</evidence>
<feature type="domain" description="Fatty acid desaturase" evidence="13">
    <location>
        <begin position="99"/>
        <end position="318"/>
    </location>
</feature>
<feature type="transmembrane region" description="Helical" evidence="12">
    <location>
        <begin position="95"/>
        <end position="117"/>
    </location>
</feature>
<dbReference type="Pfam" id="PF00487">
    <property type="entry name" value="FA_desaturase"/>
    <property type="match status" value="1"/>
</dbReference>
<proteinExistence type="inferred from homology"/>
<evidence type="ECO:0000313" key="14">
    <source>
        <dbReference type="EMBL" id="PWJ36149.1"/>
    </source>
</evidence>
<keyword evidence="9" id="KW-0408">Iron</keyword>
<keyword evidence="11 12" id="KW-0472">Membrane</keyword>
<evidence type="ECO:0000256" key="11">
    <source>
        <dbReference type="ARBA" id="ARBA00023136"/>
    </source>
</evidence>
<accession>A0A315ZNU4</accession>
<dbReference type="CDD" id="cd03512">
    <property type="entry name" value="Alkane-hydroxylase"/>
    <property type="match status" value="1"/>
</dbReference>
<protein>
    <submittedName>
        <fullName evidence="14">Alkane 1-monooxygenase</fullName>
    </submittedName>
</protein>
<dbReference type="Proteomes" id="UP000245535">
    <property type="component" value="Unassembled WGS sequence"/>
</dbReference>
<dbReference type="GO" id="GO:0046872">
    <property type="term" value="F:metal ion binding"/>
    <property type="evidence" value="ECO:0007669"/>
    <property type="project" value="UniProtKB-KW"/>
</dbReference>
<feature type="transmembrane region" description="Helical" evidence="12">
    <location>
        <begin position="69"/>
        <end position="89"/>
    </location>
</feature>
<comment type="subcellular location">
    <subcellularLocation>
        <location evidence="1">Cell inner membrane</location>
        <topology evidence="1">Multi-pass membrane protein</topology>
    </subcellularLocation>
</comment>
<evidence type="ECO:0000256" key="8">
    <source>
        <dbReference type="ARBA" id="ARBA00023002"/>
    </source>
</evidence>